<gene>
    <name evidence="5" type="ORF">PV11_00462</name>
</gene>
<dbReference type="Proteomes" id="UP000053599">
    <property type="component" value="Unassembled WGS sequence"/>
</dbReference>
<dbReference type="GO" id="GO:0005737">
    <property type="term" value="C:cytoplasm"/>
    <property type="evidence" value="ECO:0007669"/>
    <property type="project" value="TreeGrafter"/>
</dbReference>
<dbReference type="InterPro" id="IPR050251">
    <property type="entry name" value="HpcH-HpaI_aldolase"/>
</dbReference>
<evidence type="ECO:0000313" key="5">
    <source>
        <dbReference type="EMBL" id="KIV84694.1"/>
    </source>
</evidence>
<dbReference type="STRING" id="1016849.A0A0D1YT93"/>
<reference evidence="5 6" key="1">
    <citation type="submission" date="2015-01" db="EMBL/GenBank/DDBJ databases">
        <title>The Genome Sequence of Exophiala sideris CBS121828.</title>
        <authorList>
            <consortium name="The Broad Institute Genomics Platform"/>
            <person name="Cuomo C."/>
            <person name="de Hoog S."/>
            <person name="Gorbushina A."/>
            <person name="Stielow B."/>
            <person name="Teixiera M."/>
            <person name="Abouelleil A."/>
            <person name="Chapman S.B."/>
            <person name="Priest M."/>
            <person name="Young S.K."/>
            <person name="Wortman J."/>
            <person name="Nusbaum C."/>
            <person name="Birren B."/>
        </authorList>
    </citation>
    <scope>NUCLEOTIDE SEQUENCE [LARGE SCALE GENOMIC DNA]</scope>
    <source>
        <strain evidence="5 6">CBS 121828</strain>
    </source>
</reference>
<evidence type="ECO:0000256" key="3">
    <source>
        <dbReference type="ARBA" id="ARBA00023239"/>
    </source>
</evidence>
<dbReference type="PANTHER" id="PTHR30502:SF0">
    <property type="entry name" value="PHOSPHOENOLPYRUVATE CARBOXYLASE FAMILY PROTEIN"/>
    <property type="match status" value="1"/>
</dbReference>
<dbReference type="InterPro" id="IPR015813">
    <property type="entry name" value="Pyrv/PenolPyrv_kinase-like_dom"/>
</dbReference>
<dbReference type="HOGENOM" id="CLU_059964_4_0_1"/>
<name>A0A0D1YT93_9EURO</name>
<evidence type="ECO:0000256" key="2">
    <source>
        <dbReference type="ARBA" id="ARBA00022723"/>
    </source>
</evidence>
<dbReference type="Pfam" id="PF03328">
    <property type="entry name" value="HpcH_HpaI"/>
    <property type="match status" value="1"/>
</dbReference>
<keyword evidence="3" id="KW-0456">Lyase</keyword>
<dbReference type="GO" id="GO:0016832">
    <property type="term" value="F:aldehyde-lyase activity"/>
    <property type="evidence" value="ECO:0007669"/>
    <property type="project" value="TreeGrafter"/>
</dbReference>
<dbReference type="PANTHER" id="PTHR30502">
    <property type="entry name" value="2-KETO-3-DEOXY-L-RHAMNONATE ALDOLASE"/>
    <property type="match status" value="1"/>
</dbReference>
<dbReference type="InterPro" id="IPR005000">
    <property type="entry name" value="Aldolase/citrate-lyase_domain"/>
</dbReference>
<protein>
    <recommendedName>
        <fullName evidence="4">HpcH/HpaI aldolase/citrate lyase domain-containing protein</fullName>
    </recommendedName>
</protein>
<dbReference type="Gene3D" id="3.20.20.60">
    <property type="entry name" value="Phosphoenolpyruvate-binding domains"/>
    <property type="match status" value="1"/>
</dbReference>
<proteinExistence type="inferred from homology"/>
<dbReference type="OrthoDB" id="1621678at2759"/>
<organism evidence="5 6">
    <name type="scientific">Exophiala sideris</name>
    <dbReference type="NCBI Taxonomy" id="1016849"/>
    <lineage>
        <taxon>Eukaryota</taxon>
        <taxon>Fungi</taxon>
        <taxon>Dikarya</taxon>
        <taxon>Ascomycota</taxon>
        <taxon>Pezizomycotina</taxon>
        <taxon>Eurotiomycetes</taxon>
        <taxon>Chaetothyriomycetidae</taxon>
        <taxon>Chaetothyriales</taxon>
        <taxon>Herpotrichiellaceae</taxon>
        <taxon>Exophiala</taxon>
    </lineage>
</organism>
<feature type="domain" description="HpcH/HpaI aldolase/citrate lyase" evidence="4">
    <location>
        <begin position="25"/>
        <end position="215"/>
    </location>
</feature>
<sequence>MPRNNLIETVAEDRVCTAVGIRVIANNEVVSLAKAAGYDSVFIDLEHSVFSEKDASQLCSAAISSGITPFVRVPYECGHGYIQRVLDGGAMGIVFPHICTADEARRVVSSTKFPPEGKRSLTAALPHFQFQKIGAADLIQQLDSTCSTVFVLVETKECLENIEAIAEVDGVDVLLVGANDLSLELGVLGEWEHQTFQAALKKIATTARRAGKVFGVAGMYSRPDLCKRIVRDLGARYVLGQFDIGLLAMAMNKNMEVLRDLGTGFYPYLMR</sequence>
<dbReference type="SUPFAM" id="SSF51621">
    <property type="entry name" value="Phosphoenolpyruvate/pyruvate domain"/>
    <property type="match status" value="1"/>
</dbReference>
<evidence type="ECO:0000259" key="4">
    <source>
        <dbReference type="Pfam" id="PF03328"/>
    </source>
</evidence>
<evidence type="ECO:0000256" key="1">
    <source>
        <dbReference type="ARBA" id="ARBA00005568"/>
    </source>
</evidence>
<dbReference type="AlphaFoldDB" id="A0A0D1YT93"/>
<evidence type="ECO:0000313" key="6">
    <source>
        <dbReference type="Proteomes" id="UP000053599"/>
    </source>
</evidence>
<keyword evidence="2" id="KW-0479">Metal-binding</keyword>
<comment type="similarity">
    <text evidence="1">Belongs to the HpcH/HpaI aldolase family.</text>
</comment>
<dbReference type="EMBL" id="KN846951">
    <property type="protein sequence ID" value="KIV84694.1"/>
    <property type="molecule type" value="Genomic_DNA"/>
</dbReference>
<dbReference type="InterPro" id="IPR040442">
    <property type="entry name" value="Pyrv_kinase-like_dom_sf"/>
</dbReference>
<accession>A0A0D1YT93</accession>
<dbReference type="GO" id="GO:0046872">
    <property type="term" value="F:metal ion binding"/>
    <property type="evidence" value="ECO:0007669"/>
    <property type="project" value="UniProtKB-KW"/>
</dbReference>